<organism evidence="3 4">
    <name type="scientific">Syntrophotalea acetylenivorans</name>
    <dbReference type="NCBI Taxonomy" id="1842532"/>
    <lineage>
        <taxon>Bacteria</taxon>
        <taxon>Pseudomonadati</taxon>
        <taxon>Thermodesulfobacteriota</taxon>
        <taxon>Desulfuromonadia</taxon>
        <taxon>Desulfuromonadales</taxon>
        <taxon>Syntrophotaleaceae</taxon>
        <taxon>Syntrophotalea</taxon>
    </lineage>
</organism>
<evidence type="ECO:0000259" key="2">
    <source>
        <dbReference type="Pfam" id="PF13439"/>
    </source>
</evidence>
<dbReference type="STRING" id="1842532.A7E78_00340"/>
<protein>
    <recommendedName>
        <fullName evidence="5">Glycosyltransferase</fullName>
    </recommendedName>
</protein>
<dbReference type="KEGG" id="pef:A7E78_00340"/>
<evidence type="ECO:0000313" key="4">
    <source>
        <dbReference type="Proteomes" id="UP000182517"/>
    </source>
</evidence>
<sequence>MLNVLHVVLGLEIGGLEKFVLGLVKGSKKEVVPHILCLQKKGALGERIFDVPIFELDCSEGIKPKVVLDIYKIIKKLKIEVIHTHNPSPHFYGALAGFFAGVPVVHTKHGRNYPGSKKKVLLNRLSTAFTSKIVAVSHEAAEVCRLTEKVPEQKIHTIWNGVDVSAFLPANGKKPLLSSLGIDDTNVVVGIVARLSPEKNHSCLLRAFAETQSEFPLGRLLIVGDGVLRQQLEAEVKSLGLGTSVIFTGSRHDVPELLREFDVFCLSSKTEGLPLTVLEAMACSLPVVATNVGGNSEAVKDGETGFLVESDDSAALGIRLKSLLGDGDLRKQMGEAGRLLAENHFDSQSTVKCYVDLYRSVARGRS</sequence>
<feature type="domain" description="Glycosyl transferase family 1" evidence="1">
    <location>
        <begin position="179"/>
        <end position="338"/>
    </location>
</feature>
<dbReference type="Pfam" id="PF00534">
    <property type="entry name" value="Glycos_transf_1"/>
    <property type="match status" value="1"/>
</dbReference>
<dbReference type="Gene3D" id="3.40.50.2000">
    <property type="entry name" value="Glycogen Phosphorylase B"/>
    <property type="match status" value="2"/>
</dbReference>
<dbReference type="PANTHER" id="PTHR12526">
    <property type="entry name" value="GLYCOSYLTRANSFERASE"/>
    <property type="match status" value="1"/>
</dbReference>
<dbReference type="RefSeq" id="WP_072282408.1">
    <property type="nucleotide sequence ID" value="NZ_CP015519.1"/>
</dbReference>
<proteinExistence type="predicted"/>
<dbReference type="PANTHER" id="PTHR12526:SF630">
    <property type="entry name" value="GLYCOSYLTRANSFERASE"/>
    <property type="match status" value="1"/>
</dbReference>
<evidence type="ECO:0000259" key="1">
    <source>
        <dbReference type="Pfam" id="PF00534"/>
    </source>
</evidence>
<gene>
    <name evidence="3" type="ORF">A7E78_00340</name>
</gene>
<evidence type="ECO:0000313" key="3">
    <source>
        <dbReference type="EMBL" id="APG26448.1"/>
    </source>
</evidence>
<feature type="domain" description="Glycosyltransferase subfamily 4-like N-terminal" evidence="2">
    <location>
        <begin position="13"/>
        <end position="165"/>
    </location>
</feature>
<dbReference type="AlphaFoldDB" id="A0A1L3GLB0"/>
<name>A0A1L3GLB0_9BACT</name>
<dbReference type="SUPFAM" id="SSF53756">
    <property type="entry name" value="UDP-Glycosyltransferase/glycogen phosphorylase"/>
    <property type="match status" value="1"/>
</dbReference>
<dbReference type="InterPro" id="IPR028098">
    <property type="entry name" value="Glyco_trans_4-like_N"/>
</dbReference>
<dbReference type="InterPro" id="IPR001296">
    <property type="entry name" value="Glyco_trans_1"/>
</dbReference>
<dbReference type="GO" id="GO:0016757">
    <property type="term" value="F:glycosyltransferase activity"/>
    <property type="evidence" value="ECO:0007669"/>
    <property type="project" value="InterPro"/>
</dbReference>
<keyword evidence="4" id="KW-1185">Reference proteome</keyword>
<evidence type="ECO:0008006" key="5">
    <source>
        <dbReference type="Google" id="ProtNLM"/>
    </source>
</evidence>
<dbReference type="EMBL" id="CP015519">
    <property type="protein sequence ID" value="APG26448.1"/>
    <property type="molecule type" value="Genomic_DNA"/>
</dbReference>
<reference evidence="3 4" key="1">
    <citation type="journal article" date="2017" name="Genome Announc.">
        <title>Complete Genome Sequences of Two Acetylene-Fermenting Pelobacter acetylenicus Strains.</title>
        <authorList>
            <person name="Sutton J.M."/>
            <person name="Baesman S.M."/>
            <person name="Fierst J.L."/>
            <person name="Poret-Peterson A.T."/>
            <person name="Oremland R.S."/>
            <person name="Dunlap D.S."/>
            <person name="Akob D.M."/>
        </authorList>
    </citation>
    <scope>NUCLEOTIDE SEQUENCE [LARGE SCALE GENOMIC DNA]</scope>
    <source>
        <strain evidence="3 4">SFB93</strain>
    </source>
</reference>
<dbReference type="Proteomes" id="UP000182517">
    <property type="component" value="Chromosome"/>
</dbReference>
<dbReference type="Pfam" id="PF13439">
    <property type="entry name" value="Glyco_transf_4"/>
    <property type="match status" value="1"/>
</dbReference>
<accession>A0A1L3GLB0</accession>